<evidence type="ECO:0000313" key="3">
    <source>
        <dbReference type="Proteomes" id="UP000185783"/>
    </source>
</evidence>
<proteinExistence type="predicted"/>
<accession>A0A1U7JDU4</accession>
<dbReference type="Proteomes" id="UP000185783">
    <property type="component" value="Unassembled WGS sequence"/>
</dbReference>
<feature type="chain" id="PRO_5010552428" description="Rap1a immunity protein domain-containing protein" evidence="1">
    <location>
        <begin position="26"/>
        <end position="113"/>
    </location>
</feature>
<gene>
    <name evidence="2" type="ORF">A3843_16310</name>
</gene>
<dbReference type="RefSeq" id="WP_028482386.1">
    <property type="nucleotide sequence ID" value="NZ_LVVZ01000025.1"/>
</dbReference>
<organism evidence="2 3">
    <name type="scientific">Pseudovibrio exalbescens</name>
    <dbReference type="NCBI Taxonomy" id="197461"/>
    <lineage>
        <taxon>Bacteria</taxon>
        <taxon>Pseudomonadati</taxon>
        <taxon>Pseudomonadota</taxon>
        <taxon>Alphaproteobacteria</taxon>
        <taxon>Hyphomicrobiales</taxon>
        <taxon>Stappiaceae</taxon>
        <taxon>Pseudovibrio</taxon>
    </lineage>
</organism>
<keyword evidence="1" id="KW-0732">Signal</keyword>
<evidence type="ECO:0000313" key="2">
    <source>
        <dbReference type="EMBL" id="OKL42920.1"/>
    </source>
</evidence>
<sequence>MFALNRLFVASFIAVSLLFCMRGYAAEEFTSEEFLKWDEDIRRSYIQTTMITANLIAQDNDVDQSKCIIDWYNADRREREDLIYGLMEKHSQFHPVAVIIAVFEKQCGSFKYR</sequence>
<protein>
    <recommendedName>
        <fullName evidence="4">Rap1a immunity protein domain-containing protein</fullName>
    </recommendedName>
</protein>
<dbReference type="AlphaFoldDB" id="A0A1U7JDU4"/>
<name>A0A1U7JDU4_9HYPH</name>
<reference evidence="2 3" key="1">
    <citation type="submission" date="2016-03" db="EMBL/GenBank/DDBJ databases">
        <title>Genome sequence of Nesiotobacter sp. nov., a moderately halophilic alphaproteobacterium isolated from the Yellow Sea, China.</title>
        <authorList>
            <person name="Zhang G."/>
            <person name="Zhang R."/>
        </authorList>
    </citation>
    <scope>NUCLEOTIDE SEQUENCE [LARGE SCALE GENOMIC DNA]</scope>
    <source>
        <strain evidence="2 3">WB1-6</strain>
    </source>
</reference>
<dbReference type="EMBL" id="LVVZ01000025">
    <property type="protein sequence ID" value="OKL42920.1"/>
    <property type="molecule type" value="Genomic_DNA"/>
</dbReference>
<comment type="caution">
    <text evidence="2">The sequence shown here is derived from an EMBL/GenBank/DDBJ whole genome shotgun (WGS) entry which is preliminary data.</text>
</comment>
<evidence type="ECO:0008006" key="4">
    <source>
        <dbReference type="Google" id="ProtNLM"/>
    </source>
</evidence>
<evidence type="ECO:0000256" key="1">
    <source>
        <dbReference type="SAM" id="SignalP"/>
    </source>
</evidence>
<feature type="signal peptide" evidence="1">
    <location>
        <begin position="1"/>
        <end position="25"/>
    </location>
</feature>
<keyword evidence="3" id="KW-1185">Reference proteome</keyword>